<dbReference type="PANTHER" id="PTHR43479">
    <property type="entry name" value="ACREF/ENVCD OPERON REPRESSOR-RELATED"/>
    <property type="match status" value="1"/>
</dbReference>
<protein>
    <recommendedName>
        <fullName evidence="3">HTH tetR-type domain-containing protein</fullName>
    </recommendedName>
</protein>
<dbReference type="KEGG" id="fpn:ABE65_006675"/>
<dbReference type="SUPFAM" id="SSF46689">
    <property type="entry name" value="Homeodomain-like"/>
    <property type="match status" value="1"/>
</dbReference>
<dbReference type="Gene3D" id="1.10.357.10">
    <property type="entry name" value="Tetracycline Repressor, domain 2"/>
    <property type="match status" value="1"/>
</dbReference>
<evidence type="ECO:0000313" key="4">
    <source>
        <dbReference type="EMBL" id="ANC76499.1"/>
    </source>
</evidence>
<feature type="DNA-binding region" description="H-T-H motif" evidence="2">
    <location>
        <begin position="32"/>
        <end position="51"/>
    </location>
</feature>
<dbReference type="RefSeq" id="WP_066392717.1">
    <property type="nucleotide sequence ID" value="NZ_CP015378.1"/>
</dbReference>
<sequence>MNGYERRKEQKKKDIKQAAFSLFQKQGIKEIKIEDLAKHAGVSQVTIYNHFGSKEALFREVIKEFVADEYEFHRELFQSDLSFREKMTTSILHKTNNVLNIHPEILEEMMLNDEELKLFLADFQSKYAIPLIVDVIKNAQNNGEVNPDLSMESIMVYIQLFNNNTLISMITGENGKKLATDIFQMFFYGLSLPSDSK</sequence>
<dbReference type="GO" id="GO:0003677">
    <property type="term" value="F:DNA binding"/>
    <property type="evidence" value="ECO:0007669"/>
    <property type="project" value="UniProtKB-UniRule"/>
</dbReference>
<keyword evidence="5" id="KW-1185">Reference proteome</keyword>
<organism evidence="4 5">
    <name type="scientific">Fictibacillus phosphorivorans</name>
    <dbReference type="NCBI Taxonomy" id="1221500"/>
    <lineage>
        <taxon>Bacteria</taxon>
        <taxon>Bacillati</taxon>
        <taxon>Bacillota</taxon>
        <taxon>Bacilli</taxon>
        <taxon>Bacillales</taxon>
        <taxon>Fictibacillaceae</taxon>
        <taxon>Fictibacillus</taxon>
    </lineage>
</organism>
<feature type="domain" description="HTH tetR-type" evidence="3">
    <location>
        <begin position="9"/>
        <end position="69"/>
    </location>
</feature>
<dbReference type="AlphaFoldDB" id="A0A168VW53"/>
<dbReference type="PRINTS" id="PR00455">
    <property type="entry name" value="HTHTETR"/>
</dbReference>
<reference evidence="4 5" key="1">
    <citation type="submission" date="2016-04" db="EMBL/GenBank/DDBJ databases">
        <title>Complete genome sequence of Fictibacillus phosphorivorans G25-29, a strain toxic to nematodes.</title>
        <authorList>
            <person name="Zheng Z."/>
        </authorList>
    </citation>
    <scope>NUCLEOTIDE SEQUENCE [LARGE SCALE GENOMIC DNA]</scope>
    <source>
        <strain evidence="4 5">G25-29</strain>
    </source>
</reference>
<dbReference type="EMBL" id="CP015378">
    <property type="protein sequence ID" value="ANC76499.1"/>
    <property type="molecule type" value="Genomic_DNA"/>
</dbReference>
<evidence type="ECO:0000256" key="1">
    <source>
        <dbReference type="ARBA" id="ARBA00023125"/>
    </source>
</evidence>
<accession>A0A168VW53</accession>
<dbReference type="InterPro" id="IPR050624">
    <property type="entry name" value="HTH-type_Tx_Regulator"/>
</dbReference>
<gene>
    <name evidence="4" type="ORF">ABE65_006675</name>
</gene>
<dbReference type="InterPro" id="IPR001647">
    <property type="entry name" value="HTH_TetR"/>
</dbReference>
<dbReference type="Gene3D" id="1.10.10.60">
    <property type="entry name" value="Homeodomain-like"/>
    <property type="match status" value="1"/>
</dbReference>
<dbReference type="SUPFAM" id="SSF48498">
    <property type="entry name" value="Tetracyclin repressor-like, C-terminal domain"/>
    <property type="match status" value="1"/>
</dbReference>
<evidence type="ECO:0000313" key="5">
    <source>
        <dbReference type="Proteomes" id="UP000076623"/>
    </source>
</evidence>
<proteinExistence type="predicted"/>
<dbReference type="PROSITE" id="PS50977">
    <property type="entry name" value="HTH_TETR_2"/>
    <property type="match status" value="1"/>
</dbReference>
<dbReference type="Pfam" id="PF00440">
    <property type="entry name" value="TetR_N"/>
    <property type="match status" value="1"/>
</dbReference>
<evidence type="ECO:0000256" key="2">
    <source>
        <dbReference type="PROSITE-ProRule" id="PRU00335"/>
    </source>
</evidence>
<dbReference type="InterPro" id="IPR036271">
    <property type="entry name" value="Tet_transcr_reg_TetR-rel_C_sf"/>
</dbReference>
<dbReference type="InterPro" id="IPR009057">
    <property type="entry name" value="Homeodomain-like_sf"/>
</dbReference>
<dbReference type="PANTHER" id="PTHR43479:SF21">
    <property type="entry name" value="TRANSCRIPTIONAL REGULATOR, TETR FAMILY"/>
    <property type="match status" value="1"/>
</dbReference>
<evidence type="ECO:0000259" key="3">
    <source>
        <dbReference type="PROSITE" id="PS50977"/>
    </source>
</evidence>
<dbReference type="STRING" id="1221500.ABE65_006675"/>
<name>A0A168VW53_9BACL</name>
<dbReference type="Proteomes" id="UP000076623">
    <property type="component" value="Chromosome"/>
</dbReference>
<keyword evidence="1 2" id="KW-0238">DNA-binding</keyword>